<dbReference type="SUPFAM" id="SSF53850">
    <property type="entry name" value="Periplasmic binding protein-like II"/>
    <property type="match status" value="1"/>
</dbReference>
<evidence type="ECO:0000313" key="4">
    <source>
        <dbReference type="EMBL" id="MBS7527860.1"/>
    </source>
</evidence>
<evidence type="ECO:0000256" key="1">
    <source>
        <dbReference type="ARBA" id="ARBA00022729"/>
    </source>
</evidence>
<comment type="caution">
    <text evidence="4">The sequence shown here is derived from an EMBL/GenBank/DDBJ whole genome shotgun (WGS) entry which is preliminary data.</text>
</comment>
<feature type="chain" id="PRO_5046267991" evidence="2">
    <location>
        <begin position="22"/>
        <end position="264"/>
    </location>
</feature>
<dbReference type="Gene3D" id="3.40.190.10">
    <property type="entry name" value="Periplasmic binding protein-like II"/>
    <property type="match status" value="2"/>
</dbReference>
<keyword evidence="1 2" id="KW-0732">Signal</keyword>
<feature type="domain" description="Solute-binding protein family 3/N-terminal" evidence="3">
    <location>
        <begin position="32"/>
        <end position="255"/>
    </location>
</feature>
<evidence type="ECO:0000259" key="3">
    <source>
        <dbReference type="SMART" id="SM00062"/>
    </source>
</evidence>
<evidence type="ECO:0000256" key="2">
    <source>
        <dbReference type="SAM" id="SignalP"/>
    </source>
</evidence>
<dbReference type="EMBL" id="JAHBCL010000026">
    <property type="protein sequence ID" value="MBS7527860.1"/>
    <property type="molecule type" value="Genomic_DNA"/>
</dbReference>
<sequence>MKKFVILLLTFVMLFSMTACGAKEEAAPEKTKLVLGTSADYPPFEFIVLDDNGDQEYAGIDVSFAKKIADDMGLELEIVNMSFDNLMASLQKGEIDMVIAAIEASEERAEVADFSDPYYTDLPPMVVTKAENVGDYTSLESFDGKTVGAQMGTTKADIVSNDMMGANLVTMSTVTDLVNNVVYDKCDAIVLDGAVAQQYAENDDNLAIAEVSLGEAYPYCVAVQKNDPLGLLESINTTVAAVTTDGSMDTWIQEANDLSDQAIE</sequence>
<accession>A0ABS5PRR7</accession>
<dbReference type="PANTHER" id="PTHR35936">
    <property type="entry name" value="MEMBRANE-BOUND LYTIC MUREIN TRANSGLYCOSYLASE F"/>
    <property type="match status" value="1"/>
</dbReference>
<organism evidence="4 5">
    <name type="scientific">Fusibacter paucivorans</name>
    <dbReference type="NCBI Taxonomy" id="76009"/>
    <lineage>
        <taxon>Bacteria</taxon>
        <taxon>Bacillati</taxon>
        <taxon>Bacillota</taxon>
        <taxon>Clostridia</taxon>
        <taxon>Eubacteriales</taxon>
        <taxon>Eubacteriales Family XII. Incertae Sedis</taxon>
        <taxon>Fusibacter</taxon>
    </lineage>
</organism>
<protein>
    <submittedName>
        <fullName evidence="4">Transporter substrate-binding domain-containing protein</fullName>
    </submittedName>
</protein>
<reference evidence="4 5" key="1">
    <citation type="submission" date="2021-05" db="EMBL/GenBank/DDBJ databases">
        <title>Fusibacter ferrireducens sp. nov., an anaerobic, sulfur- and Fe-reducing bacterium isolated from the mangrove sediment.</title>
        <authorList>
            <person name="Qiu D."/>
        </authorList>
    </citation>
    <scope>NUCLEOTIDE SEQUENCE [LARGE SCALE GENOMIC DNA]</scope>
    <source>
        <strain evidence="4 5">DSM 12116</strain>
    </source>
</reference>
<feature type="signal peptide" evidence="2">
    <location>
        <begin position="1"/>
        <end position="21"/>
    </location>
</feature>
<dbReference type="PANTHER" id="PTHR35936:SF17">
    <property type="entry name" value="ARGININE-BINDING EXTRACELLULAR PROTEIN ARTP"/>
    <property type="match status" value="1"/>
</dbReference>
<keyword evidence="5" id="KW-1185">Reference proteome</keyword>
<evidence type="ECO:0000313" key="5">
    <source>
        <dbReference type="Proteomes" id="UP000746471"/>
    </source>
</evidence>
<gene>
    <name evidence="4" type="ORF">KHM83_14340</name>
</gene>
<dbReference type="SMART" id="SM00062">
    <property type="entry name" value="PBPb"/>
    <property type="match status" value="1"/>
</dbReference>
<proteinExistence type="predicted"/>
<dbReference type="Pfam" id="PF00497">
    <property type="entry name" value="SBP_bac_3"/>
    <property type="match status" value="1"/>
</dbReference>
<dbReference type="PROSITE" id="PS51257">
    <property type="entry name" value="PROKAR_LIPOPROTEIN"/>
    <property type="match status" value="1"/>
</dbReference>
<dbReference type="RefSeq" id="WP_213237719.1">
    <property type="nucleotide sequence ID" value="NZ_JAHBCL010000026.1"/>
</dbReference>
<dbReference type="Proteomes" id="UP000746471">
    <property type="component" value="Unassembled WGS sequence"/>
</dbReference>
<name>A0ABS5PRR7_9FIRM</name>
<dbReference type="InterPro" id="IPR001638">
    <property type="entry name" value="Solute-binding_3/MltF_N"/>
</dbReference>